<evidence type="ECO:0000256" key="4">
    <source>
        <dbReference type="SAM" id="MobiDB-lite"/>
    </source>
</evidence>
<sequence length="263" mass="29539">MKRGRGRPSKNQSTSKELKLEEIIDLALREKGEPVTYVSVLKGGMAVLFEGHHFKPFVKRNRCMFYRCLRYDLKKCPGRVMVHQSLVYPVDLAHNHDDYALMEQHGAVVPSAQAASLNQEPRNLNAEMKLQPESVYEIITLPAAPQVINSADNLKPKINDIIILPESTEQKRNVPEIKLPSDITIKKISEKQKSTGRVATRSHSGITILSNETVVPSSGELSSQDNLTSEEDDGKSKLEVLTSDNLRQKMKDRLKMALLKAKK</sequence>
<evidence type="ECO:0000256" key="3">
    <source>
        <dbReference type="ARBA" id="ARBA00022833"/>
    </source>
</evidence>
<feature type="region of interest" description="Disordered" evidence="4">
    <location>
        <begin position="215"/>
        <end position="240"/>
    </location>
</feature>
<dbReference type="OrthoDB" id="2311693at2759"/>
<evidence type="ECO:0000256" key="1">
    <source>
        <dbReference type="ARBA" id="ARBA00022723"/>
    </source>
</evidence>
<keyword evidence="2" id="KW-0863">Zinc-finger</keyword>
<keyword evidence="3" id="KW-0862">Zinc</keyword>
<dbReference type="InParanoid" id="A0A7R8UN11"/>
<protein>
    <recommendedName>
        <fullName evidence="5">FLYWCH-type domain-containing protein</fullName>
    </recommendedName>
</protein>
<keyword evidence="7" id="KW-1185">Reference proteome</keyword>
<keyword evidence="1" id="KW-0479">Metal-binding</keyword>
<dbReference type="Pfam" id="PF04500">
    <property type="entry name" value="FLYWCH"/>
    <property type="match status" value="1"/>
</dbReference>
<evidence type="ECO:0000313" key="7">
    <source>
        <dbReference type="Proteomes" id="UP000594454"/>
    </source>
</evidence>
<dbReference type="EMBL" id="LR899011">
    <property type="protein sequence ID" value="CAD7083882.1"/>
    <property type="molecule type" value="Genomic_DNA"/>
</dbReference>
<feature type="compositionally biased region" description="Polar residues" evidence="4">
    <location>
        <begin position="215"/>
        <end position="227"/>
    </location>
</feature>
<dbReference type="AlphaFoldDB" id="A0A7R8UN11"/>
<gene>
    <name evidence="6" type="ORF">HERILL_LOCUS6808</name>
</gene>
<dbReference type="InterPro" id="IPR007588">
    <property type="entry name" value="Znf_FLYWCH"/>
</dbReference>
<dbReference type="Proteomes" id="UP000594454">
    <property type="component" value="Chromosome 3"/>
</dbReference>
<evidence type="ECO:0000256" key="2">
    <source>
        <dbReference type="ARBA" id="ARBA00022771"/>
    </source>
</evidence>
<evidence type="ECO:0000313" key="6">
    <source>
        <dbReference type="EMBL" id="CAD7083882.1"/>
    </source>
</evidence>
<feature type="domain" description="FLYWCH-type" evidence="5">
    <location>
        <begin position="42"/>
        <end position="96"/>
    </location>
</feature>
<evidence type="ECO:0000259" key="5">
    <source>
        <dbReference type="Pfam" id="PF04500"/>
    </source>
</evidence>
<reference evidence="6 7" key="1">
    <citation type="submission" date="2020-11" db="EMBL/GenBank/DDBJ databases">
        <authorList>
            <person name="Wallbank WR R."/>
            <person name="Pardo Diaz C."/>
            <person name="Kozak K."/>
            <person name="Martin S."/>
            <person name="Jiggins C."/>
            <person name="Moest M."/>
            <person name="Warren A I."/>
            <person name="Generalovic N T."/>
            <person name="Byers J.R.P. K."/>
            <person name="Montejo-Kovacevich G."/>
            <person name="Yen C E."/>
        </authorList>
    </citation>
    <scope>NUCLEOTIDE SEQUENCE [LARGE SCALE GENOMIC DNA]</scope>
</reference>
<name>A0A7R8UN11_HERIL</name>
<dbReference type="GO" id="GO:0008270">
    <property type="term" value="F:zinc ion binding"/>
    <property type="evidence" value="ECO:0007669"/>
    <property type="project" value="UniProtKB-KW"/>
</dbReference>
<proteinExistence type="predicted"/>
<dbReference type="Gene3D" id="2.20.25.240">
    <property type="match status" value="1"/>
</dbReference>
<organism evidence="6 7">
    <name type="scientific">Hermetia illucens</name>
    <name type="common">Black soldier fly</name>
    <dbReference type="NCBI Taxonomy" id="343691"/>
    <lineage>
        <taxon>Eukaryota</taxon>
        <taxon>Metazoa</taxon>
        <taxon>Ecdysozoa</taxon>
        <taxon>Arthropoda</taxon>
        <taxon>Hexapoda</taxon>
        <taxon>Insecta</taxon>
        <taxon>Pterygota</taxon>
        <taxon>Neoptera</taxon>
        <taxon>Endopterygota</taxon>
        <taxon>Diptera</taxon>
        <taxon>Brachycera</taxon>
        <taxon>Stratiomyomorpha</taxon>
        <taxon>Stratiomyidae</taxon>
        <taxon>Hermetiinae</taxon>
        <taxon>Hermetia</taxon>
    </lineage>
</organism>
<accession>A0A7R8UN11</accession>